<dbReference type="Gene3D" id="1.20.1250.20">
    <property type="entry name" value="MFS general substrate transporter like domains"/>
    <property type="match status" value="1"/>
</dbReference>
<dbReference type="InterPro" id="IPR036259">
    <property type="entry name" value="MFS_trans_sf"/>
</dbReference>
<feature type="transmembrane region" description="Helical" evidence="7">
    <location>
        <begin position="85"/>
        <end position="108"/>
    </location>
</feature>
<keyword evidence="3" id="KW-1003">Cell membrane</keyword>
<protein>
    <submittedName>
        <fullName evidence="8">MFS transporter</fullName>
    </submittedName>
</protein>
<dbReference type="RefSeq" id="WP_135868447.1">
    <property type="nucleotide sequence ID" value="NZ_SRSC01000001.1"/>
</dbReference>
<gene>
    <name evidence="8" type="ORF">E4633_01170</name>
</gene>
<feature type="transmembrane region" description="Helical" evidence="7">
    <location>
        <begin position="52"/>
        <end position="73"/>
    </location>
</feature>
<comment type="caution">
    <text evidence="8">The sequence shown here is derived from an EMBL/GenBank/DDBJ whole genome shotgun (WGS) entry which is preliminary data.</text>
</comment>
<evidence type="ECO:0000256" key="2">
    <source>
        <dbReference type="ARBA" id="ARBA00022448"/>
    </source>
</evidence>
<sequence length="411" mass="43300">MTSLDTKTHNPQSVLGHEPFRLFWLARVSSSVALQMLAVAVGWQIYALTGSVFYLGLVGLAQFLPMFMLTLAVGHVADRHDRRRIAGTCQVLEGTALVALALGTWMGWLQKEGILAIVFVAGALRAFEGPTMLTLVPWLVPQHLIPRAQAWSASANQTASIAGPALGGLLYALGPTTVYGTAAALFFCASFLLSRIKVERPPASREPATLTSLFAGIAFIKSRQEILGAISLDLFAVLLGGATALLPVFARDILHTGPLGLGLLRAAPALGALAVSLYLARNPLGGRVGRTMFGSVFLFGAATIVFGLSNSFTLSMLSLAVLGAADIVSVVIRSSLVQIETPDDMRGRVSAVNSMFVGTSNQLGEFESGVTAALFGTVPAVLIGGVGTMVVVLLWMRLFPRLLAVDRLGGE</sequence>
<feature type="transmembrane region" description="Helical" evidence="7">
    <location>
        <begin position="178"/>
        <end position="196"/>
    </location>
</feature>
<evidence type="ECO:0000256" key="6">
    <source>
        <dbReference type="ARBA" id="ARBA00023136"/>
    </source>
</evidence>
<organism evidence="8 9">
    <name type="scientific">Geomonas terrae</name>
    <dbReference type="NCBI Taxonomy" id="2562681"/>
    <lineage>
        <taxon>Bacteria</taxon>
        <taxon>Pseudomonadati</taxon>
        <taxon>Thermodesulfobacteriota</taxon>
        <taxon>Desulfuromonadia</taxon>
        <taxon>Geobacterales</taxon>
        <taxon>Geobacteraceae</taxon>
        <taxon>Geomonas</taxon>
    </lineage>
</organism>
<dbReference type="GO" id="GO:0005886">
    <property type="term" value="C:plasma membrane"/>
    <property type="evidence" value="ECO:0007669"/>
    <property type="project" value="UniProtKB-SubCell"/>
</dbReference>
<evidence type="ECO:0000256" key="7">
    <source>
        <dbReference type="SAM" id="Phobius"/>
    </source>
</evidence>
<comment type="subcellular location">
    <subcellularLocation>
        <location evidence="1">Cell membrane</location>
        <topology evidence="1">Multi-pass membrane protein</topology>
    </subcellularLocation>
</comment>
<evidence type="ECO:0000313" key="8">
    <source>
        <dbReference type="EMBL" id="TGU74109.1"/>
    </source>
</evidence>
<keyword evidence="9" id="KW-1185">Reference proteome</keyword>
<proteinExistence type="predicted"/>
<feature type="transmembrane region" description="Helical" evidence="7">
    <location>
        <begin position="372"/>
        <end position="395"/>
    </location>
</feature>
<name>A0A4S1CKB1_9BACT</name>
<dbReference type="CDD" id="cd06173">
    <property type="entry name" value="MFS_MefA_like"/>
    <property type="match status" value="1"/>
</dbReference>
<dbReference type="PANTHER" id="PTHR23513">
    <property type="entry name" value="INTEGRAL MEMBRANE EFFLUX PROTEIN-RELATED"/>
    <property type="match status" value="1"/>
</dbReference>
<keyword evidence="2" id="KW-0813">Transport</keyword>
<feature type="transmembrane region" description="Helical" evidence="7">
    <location>
        <begin position="226"/>
        <end position="250"/>
    </location>
</feature>
<feature type="transmembrane region" description="Helical" evidence="7">
    <location>
        <begin position="262"/>
        <end position="280"/>
    </location>
</feature>
<dbReference type="SUPFAM" id="SSF103473">
    <property type="entry name" value="MFS general substrate transporter"/>
    <property type="match status" value="1"/>
</dbReference>
<evidence type="ECO:0000256" key="3">
    <source>
        <dbReference type="ARBA" id="ARBA00022475"/>
    </source>
</evidence>
<dbReference type="EMBL" id="SRSC01000001">
    <property type="protein sequence ID" value="TGU74109.1"/>
    <property type="molecule type" value="Genomic_DNA"/>
</dbReference>
<evidence type="ECO:0000313" key="9">
    <source>
        <dbReference type="Proteomes" id="UP000306416"/>
    </source>
</evidence>
<keyword evidence="5 7" id="KW-1133">Transmembrane helix</keyword>
<accession>A0A4S1CKB1</accession>
<dbReference type="InterPro" id="IPR010290">
    <property type="entry name" value="TM_effector"/>
</dbReference>
<evidence type="ECO:0000256" key="1">
    <source>
        <dbReference type="ARBA" id="ARBA00004651"/>
    </source>
</evidence>
<feature type="transmembrane region" description="Helical" evidence="7">
    <location>
        <begin position="292"/>
        <end position="312"/>
    </location>
</feature>
<evidence type="ECO:0000256" key="5">
    <source>
        <dbReference type="ARBA" id="ARBA00022989"/>
    </source>
</evidence>
<keyword evidence="4 7" id="KW-0812">Transmembrane</keyword>
<dbReference type="AlphaFoldDB" id="A0A4S1CKB1"/>
<feature type="transmembrane region" description="Helical" evidence="7">
    <location>
        <begin position="22"/>
        <end position="46"/>
    </location>
</feature>
<reference evidence="8 9" key="1">
    <citation type="submission" date="2019-04" db="EMBL/GenBank/DDBJ databases">
        <title>Geobacter oryzae sp. nov., ferric-reducing bacteria isolated from paddy soil.</title>
        <authorList>
            <person name="Xu Z."/>
            <person name="Masuda Y."/>
            <person name="Itoh H."/>
            <person name="Senoo K."/>
        </authorList>
    </citation>
    <scope>NUCLEOTIDE SEQUENCE [LARGE SCALE GENOMIC DNA]</scope>
    <source>
        <strain evidence="8 9">Red111</strain>
    </source>
</reference>
<evidence type="ECO:0000256" key="4">
    <source>
        <dbReference type="ARBA" id="ARBA00022692"/>
    </source>
</evidence>
<dbReference type="PANTHER" id="PTHR23513:SF9">
    <property type="entry name" value="ENTEROBACTIN EXPORTER ENTS"/>
    <property type="match status" value="1"/>
</dbReference>
<dbReference type="Proteomes" id="UP000306416">
    <property type="component" value="Unassembled WGS sequence"/>
</dbReference>
<dbReference type="Pfam" id="PF05977">
    <property type="entry name" value="MFS_3"/>
    <property type="match status" value="1"/>
</dbReference>
<keyword evidence="6 7" id="KW-0472">Membrane</keyword>